<name>A0A1Y1I1G8_KLENI</name>
<dbReference type="InterPro" id="IPR016621">
    <property type="entry name" value="UCP014543"/>
</dbReference>
<dbReference type="OMA" id="HEMLYLQ"/>
<dbReference type="OrthoDB" id="2018221at2759"/>
<dbReference type="AlphaFoldDB" id="A0A1Y1I1G8"/>
<organism evidence="1 2">
    <name type="scientific">Klebsormidium nitens</name>
    <name type="common">Green alga</name>
    <name type="synonym">Ulothrix nitens</name>
    <dbReference type="NCBI Taxonomy" id="105231"/>
    <lineage>
        <taxon>Eukaryota</taxon>
        <taxon>Viridiplantae</taxon>
        <taxon>Streptophyta</taxon>
        <taxon>Klebsormidiophyceae</taxon>
        <taxon>Klebsormidiales</taxon>
        <taxon>Klebsormidiaceae</taxon>
        <taxon>Klebsormidium</taxon>
    </lineage>
</organism>
<gene>
    <name evidence="1" type="ORF">KFL_002040130</name>
</gene>
<dbReference type="Proteomes" id="UP000054558">
    <property type="component" value="Unassembled WGS sequence"/>
</dbReference>
<proteinExistence type="predicted"/>
<protein>
    <submittedName>
        <fullName evidence="1">Uncharacterized protein</fullName>
    </submittedName>
</protein>
<evidence type="ECO:0000313" key="1">
    <source>
        <dbReference type="EMBL" id="GAQ84754.1"/>
    </source>
</evidence>
<dbReference type="EMBL" id="DF237153">
    <property type="protein sequence ID" value="GAQ84754.1"/>
    <property type="molecule type" value="Genomic_DNA"/>
</dbReference>
<dbReference type="Pfam" id="PF12646">
    <property type="entry name" value="DUF3783"/>
    <property type="match status" value="1"/>
</dbReference>
<keyword evidence="2" id="KW-1185">Reference proteome</keyword>
<evidence type="ECO:0000313" key="2">
    <source>
        <dbReference type="Proteomes" id="UP000054558"/>
    </source>
</evidence>
<accession>A0A1Y1I1G8</accession>
<sequence>MKIVQATSDMLDGTLWDAFGRVQVQNPPNLAVDVPRMCFISGLTGEELMMLVDAFGKSKLRRPVFAALVPKNKDKLLRELIDEVMGDHRRLVIEGRQRLREQQAKANG</sequence>
<dbReference type="PANTHER" id="PTHR35732:SF1">
    <property type="entry name" value="OS10G0545100 PROTEIN"/>
    <property type="match status" value="1"/>
</dbReference>
<dbReference type="PANTHER" id="PTHR35732">
    <property type="entry name" value="OS10G0545100 PROTEIN"/>
    <property type="match status" value="1"/>
</dbReference>
<reference evidence="1 2" key="1">
    <citation type="journal article" date="2014" name="Nat. Commun.">
        <title>Klebsormidium flaccidum genome reveals primary factors for plant terrestrial adaptation.</title>
        <authorList>
            <person name="Hori K."/>
            <person name="Maruyama F."/>
            <person name="Fujisawa T."/>
            <person name="Togashi T."/>
            <person name="Yamamoto N."/>
            <person name="Seo M."/>
            <person name="Sato S."/>
            <person name="Yamada T."/>
            <person name="Mori H."/>
            <person name="Tajima N."/>
            <person name="Moriyama T."/>
            <person name="Ikeuchi M."/>
            <person name="Watanabe M."/>
            <person name="Wada H."/>
            <person name="Kobayashi K."/>
            <person name="Saito M."/>
            <person name="Masuda T."/>
            <person name="Sasaki-Sekimoto Y."/>
            <person name="Mashiguchi K."/>
            <person name="Awai K."/>
            <person name="Shimojima M."/>
            <person name="Masuda S."/>
            <person name="Iwai M."/>
            <person name="Nobusawa T."/>
            <person name="Narise T."/>
            <person name="Kondo S."/>
            <person name="Saito H."/>
            <person name="Sato R."/>
            <person name="Murakawa M."/>
            <person name="Ihara Y."/>
            <person name="Oshima-Yamada Y."/>
            <person name="Ohtaka K."/>
            <person name="Satoh M."/>
            <person name="Sonobe K."/>
            <person name="Ishii M."/>
            <person name="Ohtani R."/>
            <person name="Kanamori-Sato M."/>
            <person name="Honoki R."/>
            <person name="Miyazaki D."/>
            <person name="Mochizuki H."/>
            <person name="Umetsu J."/>
            <person name="Higashi K."/>
            <person name="Shibata D."/>
            <person name="Kamiya Y."/>
            <person name="Sato N."/>
            <person name="Nakamura Y."/>
            <person name="Tabata S."/>
            <person name="Ida S."/>
            <person name="Kurokawa K."/>
            <person name="Ohta H."/>
        </authorList>
    </citation>
    <scope>NUCLEOTIDE SEQUENCE [LARGE SCALE GENOMIC DNA]</scope>
    <source>
        <strain evidence="1 2">NIES-2285</strain>
    </source>
</reference>